<proteinExistence type="predicted"/>
<organism evidence="1 2">
    <name type="scientific">[Mycobacterium] nativiensis</name>
    <dbReference type="NCBI Taxonomy" id="2855503"/>
    <lineage>
        <taxon>Bacteria</taxon>
        <taxon>Bacillati</taxon>
        <taxon>Actinomycetota</taxon>
        <taxon>Actinomycetes</taxon>
        <taxon>Mycobacteriales</taxon>
        <taxon>Mycobacteriaceae</taxon>
        <taxon>Mycolicibacter</taxon>
    </lineage>
</organism>
<name>A0ABU5XZT5_9MYCO</name>
<dbReference type="Proteomes" id="UP001298593">
    <property type="component" value="Unassembled WGS sequence"/>
</dbReference>
<protein>
    <recommendedName>
        <fullName evidence="3">DUF222 domain-containing protein</fullName>
    </recommendedName>
</protein>
<evidence type="ECO:0000313" key="1">
    <source>
        <dbReference type="EMBL" id="MEB3033512.1"/>
    </source>
</evidence>
<comment type="caution">
    <text evidence="1">The sequence shown here is derived from an EMBL/GenBank/DDBJ whole genome shotgun (WGS) entry which is preliminary data.</text>
</comment>
<accession>A0ABU5XZT5</accession>
<keyword evidence="2" id="KW-1185">Reference proteome</keyword>
<evidence type="ECO:0000313" key="2">
    <source>
        <dbReference type="Proteomes" id="UP001298593"/>
    </source>
</evidence>
<gene>
    <name evidence="1" type="ORF">KV113_18310</name>
</gene>
<dbReference type="EMBL" id="JAYJJU010000020">
    <property type="protein sequence ID" value="MEB3033512.1"/>
    <property type="molecule type" value="Genomic_DNA"/>
</dbReference>
<evidence type="ECO:0008006" key="3">
    <source>
        <dbReference type="Google" id="ProtNLM"/>
    </source>
</evidence>
<reference evidence="1 2" key="1">
    <citation type="submission" date="2023-12" db="EMBL/GenBank/DDBJ databases">
        <title>Description of new species of Mycobacterium terrae complex isolated from sewage at the Sao Paulo Zoological Park Foundation in Brazil.</title>
        <authorList>
            <person name="Romagnoli C.L."/>
            <person name="Conceicao E.C."/>
            <person name="Machado E."/>
            <person name="Barreto L.B.P.F."/>
            <person name="Sharma A."/>
            <person name="Silva N.M."/>
            <person name="Marques L.E."/>
            <person name="Juliana M.A."/>
            <person name="Lourenco M.C.S."/>
            <person name="Digiampietri L.A."/>
            <person name="Suffys P.N."/>
            <person name="Viana-Niero C."/>
        </authorList>
    </citation>
    <scope>NUCLEOTIDE SEQUENCE [LARGE SCALE GENOMIC DNA]</scope>
    <source>
        <strain evidence="1 2">MYC340</strain>
    </source>
</reference>
<sequence>MQREVLAEVLIVAEEVATLSVASALPVMRDAAAKVRACISEGRAIELATAGNPVEAQQLGEALAQLTHIADVCDQQVAQWETLLAGLSEPQDGRGVPANVAAYREDVIARLETETPPVIHERITAKCDANGVVTALRIDPAALGRLSRVGMGRAIAVALQMAHDDMATRVMTALGSAPLPRGPADGAGFIEAFGGGELMVAVDDHGRTVACEIGSDAAGWDVGVLDVRITQLVRLAQLRARREMFRPLNAWATKYGYAHRGPTLEDITACRAALDAT</sequence>
<dbReference type="RefSeq" id="WP_329780266.1">
    <property type="nucleotide sequence ID" value="NZ_JAYJJU010000020.1"/>
</dbReference>